<proteinExistence type="predicted"/>
<dbReference type="InterPro" id="IPR021412">
    <property type="entry name" value="DUF3052"/>
</dbReference>
<name>A0A542ZV20_RARFA</name>
<dbReference type="OrthoDB" id="5185945at2"/>
<reference evidence="1 2" key="1">
    <citation type="submission" date="2019-06" db="EMBL/GenBank/DDBJ databases">
        <title>Sequencing the genomes of 1000 actinobacteria strains.</title>
        <authorList>
            <person name="Klenk H.-P."/>
        </authorList>
    </citation>
    <scope>NUCLEOTIDE SEQUENCE [LARGE SCALE GENOMIC DNA]</scope>
    <source>
        <strain evidence="1 2">DSM 4813</strain>
    </source>
</reference>
<dbReference type="EMBL" id="VFOS01000001">
    <property type="protein sequence ID" value="TQL64213.1"/>
    <property type="molecule type" value="Genomic_DNA"/>
</dbReference>
<keyword evidence="2" id="KW-1185">Reference proteome</keyword>
<dbReference type="RefSeq" id="WP_142118994.1">
    <property type="nucleotide sequence ID" value="NZ_BAAASV010000003.1"/>
</dbReference>
<dbReference type="Proteomes" id="UP000315389">
    <property type="component" value="Unassembled WGS sequence"/>
</dbReference>
<evidence type="ECO:0000313" key="2">
    <source>
        <dbReference type="Proteomes" id="UP000315389"/>
    </source>
</evidence>
<evidence type="ECO:0000313" key="1">
    <source>
        <dbReference type="EMBL" id="TQL64213.1"/>
    </source>
</evidence>
<dbReference type="Pfam" id="PF11253">
    <property type="entry name" value="DUF3052"/>
    <property type="match status" value="1"/>
</dbReference>
<gene>
    <name evidence="1" type="ORF">FB461_0707</name>
</gene>
<sequence>MAPSTDSIDIAPLGLEPGQIVQEFGWDEDVDDDLRLAIEALIGSELVDEDYGAVTDAVIAWFRDEDEDLTDLLVDVQTVLKSGGLVWLLTPKTGRAGHVAQGDIVEAATTAGLHATKTLAIAPEWSAAKLVSRGATH</sequence>
<protein>
    <submittedName>
        <fullName evidence="1">DUF3052 family protein</fullName>
    </submittedName>
</protein>
<comment type="caution">
    <text evidence="1">The sequence shown here is derived from an EMBL/GenBank/DDBJ whole genome shotgun (WGS) entry which is preliminary data.</text>
</comment>
<dbReference type="AlphaFoldDB" id="A0A542ZV20"/>
<organism evidence="1 2">
    <name type="scientific">Rarobacter faecitabidus</name>
    <dbReference type="NCBI Taxonomy" id="13243"/>
    <lineage>
        <taxon>Bacteria</taxon>
        <taxon>Bacillati</taxon>
        <taxon>Actinomycetota</taxon>
        <taxon>Actinomycetes</taxon>
        <taxon>Micrococcales</taxon>
        <taxon>Rarobacteraceae</taxon>
        <taxon>Rarobacter</taxon>
    </lineage>
</organism>
<accession>A0A542ZV20</accession>